<proteinExistence type="predicted"/>
<feature type="region of interest" description="Disordered" evidence="1">
    <location>
        <begin position="1"/>
        <end position="21"/>
    </location>
</feature>
<sequence length="181" mass="19868">MASYSPPTSHSNQPQSDTENWLFLGNPGTGKSTLINCLIGEAKFEAGLADTELRETAAKSIKEALQEDGIYKIFFVVTLQQGRGKPDDIATITEVLDSVHAPNIEFSIIVNQSGKRVHELMMKMGDEYKGVVRSLYSGKYSTGSILFLPMLGTLNEVDNALINVPDELEVFLRTKGRAAEK</sequence>
<accession>A0A8S9UMH2</accession>
<evidence type="ECO:0000313" key="2">
    <source>
        <dbReference type="EMBL" id="KAF4141946.1"/>
    </source>
</evidence>
<dbReference type="Gene3D" id="3.40.50.300">
    <property type="entry name" value="P-loop containing nucleotide triphosphate hydrolases"/>
    <property type="match status" value="1"/>
</dbReference>
<dbReference type="Proteomes" id="UP000704712">
    <property type="component" value="Unassembled WGS sequence"/>
</dbReference>
<evidence type="ECO:0000313" key="3">
    <source>
        <dbReference type="Proteomes" id="UP000704712"/>
    </source>
</evidence>
<organism evidence="2 3">
    <name type="scientific">Phytophthora infestans</name>
    <name type="common">Potato late blight agent</name>
    <name type="synonym">Botrytis infestans</name>
    <dbReference type="NCBI Taxonomy" id="4787"/>
    <lineage>
        <taxon>Eukaryota</taxon>
        <taxon>Sar</taxon>
        <taxon>Stramenopiles</taxon>
        <taxon>Oomycota</taxon>
        <taxon>Peronosporomycetes</taxon>
        <taxon>Peronosporales</taxon>
        <taxon>Peronosporaceae</taxon>
        <taxon>Phytophthora</taxon>
    </lineage>
</organism>
<reference evidence="2" key="1">
    <citation type="submission" date="2020-03" db="EMBL/GenBank/DDBJ databases">
        <title>Hybrid Assembly of Korean Phytophthora infestans isolates.</title>
        <authorList>
            <person name="Prokchorchik M."/>
            <person name="Lee Y."/>
            <person name="Seo J."/>
            <person name="Cho J.-H."/>
            <person name="Park Y.-E."/>
            <person name="Jang D.-C."/>
            <person name="Im J.-S."/>
            <person name="Choi J.-G."/>
            <person name="Park H.-J."/>
            <person name="Lee G.-B."/>
            <person name="Lee Y.-G."/>
            <person name="Hong S.-Y."/>
            <person name="Cho K."/>
            <person name="Sohn K.H."/>
        </authorList>
    </citation>
    <scope>NUCLEOTIDE SEQUENCE</scope>
    <source>
        <strain evidence="2">KR_2_A2</strain>
    </source>
</reference>
<comment type="caution">
    <text evidence="2">The sequence shown here is derived from an EMBL/GenBank/DDBJ whole genome shotgun (WGS) entry which is preliminary data.</text>
</comment>
<name>A0A8S9UMH2_PHYIN</name>
<dbReference type="AlphaFoldDB" id="A0A8S9UMH2"/>
<gene>
    <name evidence="2" type="ORF">GN958_ATG08835</name>
</gene>
<feature type="compositionally biased region" description="Polar residues" evidence="1">
    <location>
        <begin position="1"/>
        <end position="19"/>
    </location>
</feature>
<protein>
    <submittedName>
        <fullName evidence="2">ABC transporter</fullName>
    </submittedName>
</protein>
<evidence type="ECO:0000256" key="1">
    <source>
        <dbReference type="SAM" id="MobiDB-lite"/>
    </source>
</evidence>
<dbReference type="SUPFAM" id="SSF52540">
    <property type="entry name" value="P-loop containing nucleoside triphosphate hydrolases"/>
    <property type="match status" value="1"/>
</dbReference>
<dbReference type="InterPro" id="IPR027417">
    <property type="entry name" value="P-loop_NTPase"/>
</dbReference>
<dbReference type="EMBL" id="JAACNO010001230">
    <property type="protein sequence ID" value="KAF4141946.1"/>
    <property type="molecule type" value="Genomic_DNA"/>
</dbReference>